<evidence type="ECO:0000313" key="3">
    <source>
        <dbReference type="Proteomes" id="UP000291101"/>
    </source>
</evidence>
<proteinExistence type="predicted"/>
<dbReference type="OrthoDB" id="5122186at2"/>
<evidence type="ECO:0000259" key="1">
    <source>
        <dbReference type="Pfam" id="PF09722"/>
    </source>
</evidence>
<protein>
    <submittedName>
        <fullName evidence="2">DUF2384 domain-containing protein</fullName>
    </submittedName>
</protein>
<organism evidence="2 3">
    <name type="scientific">Nocardioides zhouii</name>
    <dbReference type="NCBI Taxonomy" id="1168729"/>
    <lineage>
        <taxon>Bacteria</taxon>
        <taxon>Bacillati</taxon>
        <taxon>Actinomycetota</taxon>
        <taxon>Actinomycetes</taxon>
        <taxon>Propionibacteriales</taxon>
        <taxon>Nocardioidaceae</taxon>
        <taxon>Nocardioides</taxon>
    </lineage>
</organism>
<accession>A0A4Q2T2D9</accession>
<keyword evidence="3" id="KW-1185">Reference proteome</keyword>
<sequence>MGRVGAGALAEKVSGAMDTLGLTDDEVGSIVDASGRSVARWAAGEVVPQRLNKERLLELAYVANALSEVLPRDHANMWLFTPHRSLNHEKPATLIHEGRYKEVLDLIEAIADGVFA</sequence>
<feature type="domain" description="Antitoxin Xre/MbcA/ParS-like toxin-binding" evidence="1">
    <location>
        <begin position="74"/>
        <end position="113"/>
    </location>
</feature>
<dbReference type="EMBL" id="SDWV01000010">
    <property type="protein sequence ID" value="RYC10829.1"/>
    <property type="molecule type" value="Genomic_DNA"/>
</dbReference>
<dbReference type="InterPro" id="IPR024467">
    <property type="entry name" value="Xre/MbcA/ParS-like_toxin-bd"/>
</dbReference>
<gene>
    <name evidence="2" type="ORF">EUA94_11485</name>
</gene>
<name>A0A4Q2T2D9_9ACTN</name>
<comment type="caution">
    <text evidence="2">The sequence shown here is derived from an EMBL/GenBank/DDBJ whole genome shotgun (WGS) entry which is preliminary data.</text>
</comment>
<dbReference type="AlphaFoldDB" id="A0A4Q2T2D9"/>
<dbReference type="Proteomes" id="UP000291101">
    <property type="component" value="Unassembled WGS sequence"/>
</dbReference>
<evidence type="ECO:0000313" key="2">
    <source>
        <dbReference type="EMBL" id="RYC10829.1"/>
    </source>
</evidence>
<reference evidence="2 3" key="1">
    <citation type="submission" date="2019-01" db="EMBL/GenBank/DDBJ databases">
        <title>Novel species of Nocardioides.</title>
        <authorList>
            <person name="Liu Q."/>
            <person name="X Y.-H."/>
        </authorList>
    </citation>
    <scope>NUCLEOTIDE SEQUENCE [LARGE SCALE GENOMIC DNA]</scope>
    <source>
        <strain evidence="2 3">HLT2-9</strain>
    </source>
</reference>
<dbReference type="Pfam" id="PF09722">
    <property type="entry name" value="Xre_MbcA_ParS_C"/>
    <property type="match status" value="1"/>
</dbReference>